<keyword evidence="2" id="KW-0378">Hydrolase</keyword>
<proteinExistence type="predicted"/>
<name>A0A255XV61_9PROT</name>
<dbReference type="OrthoDB" id="823268at2"/>
<dbReference type="InterPro" id="IPR052567">
    <property type="entry name" value="OP_Dioxygenase"/>
</dbReference>
<dbReference type="RefSeq" id="WP_094407943.1">
    <property type="nucleotide sequence ID" value="NZ_BMJZ01000001.1"/>
</dbReference>
<sequence length="185" mass="19902">MTDIFARLIDIYEGRATRRYGLTDVHQLAHALQSADLAAEAGESPAMIIAALLHDIGHMVHDLGEDPASAGIDDKHEDLGADWLARHFPPEVSEPVRLHVAAKRYLCTAEPGYAALLSDDSVRSLALQGGPMSAGEAEAFIAQPFAPAAVRLRRYDDAAKDPARVTPSFGEFIARYGEAAQGRCP</sequence>
<dbReference type="CDD" id="cd00077">
    <property type="entry name" value="HDc"/>
    <property type="match status" value="1"/>
</dbReference>
<dbReference type="Pfam" id="PF01966">
    <property type="entry name" value="HD"/>
    <property type="match status" value="1"/>
</dbReference>
<reference evidence="2 3" key="1">
    <citation type="submission" date="2017-07" db="EMBL/GenBank/DDBJ databases">
        <title>Elstera cyanobacteriorum sp. nov., a novel bacterium isolated from cyanobacterial aggregates in a eutrophic lake.</title>
        <authorList>
            <person name="Cai H."/>
        </authorList>
    </citation>
    <scope>NUCLEOTIDE SEQUENCE [LARGE SCALE GENOMIC DNA]</scope>
    <source>
        <strain evidence="2 3">TH019</strain>
    </source>
</reference>
<dbReference type="PANTHER" id="PTHR40202">
    <property type="match status" value="1"/>
</dbReference>
<evidence type="ECO:0000313" key="3">
    <source>
        <dbReference type="Proteomes" id="UP000216361"/>
    </source>
</evidence>
<dbReference type="GO" id="GO:0016787">
    <property type="term" value="F:hydrolase activity"/>
    <property type="evidence" value="ECO:0007669"/>
    <property type="project" value="UniProtKB-KW"/>
</dbReference>
<dbReference type="AlphaFoldDB" id="A0A255XV61"/>
<comment type="caution">
    <text evidence="2">The sequence shown here is derived from an EMBL/GenBank/DDBJ whole genome shotgun (WGS) entry which is preliminary data.</text>
</comment>
<dbReference type="InterPro" id="IPR003607">
    <property type="entry name" value="HD/PDEase_dom"/>
</dbReference>
<evidence type="ECO:0000313" key="2">
    <source>
        <dbReference type="EMBL" id="OYQ20120.1"/>
    </source>
</evidence>
<dbReference type="Proteomes" id="UP000216361">
    <property type="component" value="Unassembled WGS sequence"/>
</dbReference>
<evidence type="ECO:0000259" key="1">
    <source>
        <dbReference type="Pfam" id="PF01966"/>
    </source>
</evidence>
<feature type="domain" description="HD" evidence="1">
    <location>
        <begin position="29"/>
        <end position="99"/>
    </location>
</feature>
<gene>
    <name evidence="2" type="ORF">CHR90_05260</name>
</gene>
<accession>A0A255XV61</accession>
<organism evidence="2 3">
    <name type="scientific">Elstera cyanobacteriorum</name>
    <dbReference type="NCBI Taxonomy" id="2022747"/>
    <lineage>
        <taxon>Bacteria</taxon>
        <taxon>Pseudomonadati</taxon>
        <taxon>Pseudomonadota</taxon>
        <taxon>Alphaproteobacteria</taxon>
        <taxon>Rhodospirillales</taxon>
        <taxon>Rhodospirillaceae</taxon>
        <taxon>Elstera</taxon>
    </lineage>
</organism>
<protein>
    <submittedName>
        <fullName evidence="2">Metal-dependent phosphohydrolase</fullName>
    </submittedName>
</protein>
<dbReference type="InterPro" id="IPR006674">
    <property type="entry name" value="HD_domain"/>
</dbReference>
<dbReference type="SUPFAM" id="SSF109604">
    <property type="entry name" value="HD-domain/PDEase-like"/>
    <property type="match status" value="1"/>
</dbReference>
<dbReference type="PANTHER" id="PTHR40202:SF1">
    <property type="entry name" value="HD DOMAIN-CONTAINING PROTEIN"/>
    <property type="match status" value="1"/>
</dbReference>
<keyword evidence="3" id="KW-1185">Reference proteome</keyword>
<dbReference type="EMBL" id="NOXS01000029">
    <property type="protein sequence ID" value="OYQ20120.1"/>
    <property type="molecule type" value="Genomic_DNA"/>
</dbReference>
<dbReference type="Gene3D" id="1.10.3210.10">
    <property type="entry name" value="Hypothetical protein af1432"/>
    <property type="match status" value="1"/>
</dbReference>